<feature type="region of interest" description="Disordered" evidence="1">
    <location>
        <begin position="252"/>
        <end position="275"/>
    </location>
</feature>
<comment type="caution">
    <text evidence="2">The sequence shown here is derived from an EMBL/GenBank/DDBJ whole genome shotgun (WGS) entry which is preliminary data.</text>
</comment>
<name>A0A7W8F4S8_STREU</name>
<gene>
    <name evidence="2" type="ORF">FHS36_004808</name>
</gene>
<evidence type="ECO:0000313" key="3">
    <source>
        <dbReference type="Proteomes" id="UP000528608"/>
    </source>
</evidence>
<reference evidence="2 3" key="1">
    <citation type="submission" date="2020-08" db="EMBL/GenBank/DDBJ databases">
        <title>Genomic Encyclopedia of Type Strains, Phase III (KMG-III): the genomes of soil and plant-associated and newly described type strains.</title>
        <authorList>
            <person name="Whitman W."/>
        </authorList>
    </citation>
    <scope>NUCLEOTIDE SEQUENCE [LARGE SCALE GENOMIC DNA]</scope>
    <source>
        <strain evidence="2 3">CECT 3259</strain>
    </source>
</reference>
<accession>A0A7W8F4S8</accession>
<dbReference type="EMBL" id="JACHJF010000017">
    <property type="protein sequence ID" value="MBB5121354.1"/>
    <property type="molecule type" value="Genomic_DNA"/>
</dbReference>
<evidence type="ECO:0008006" key="4">
    <source>
        <dbReference type="Google" id="ProtNLM"/>
    </source>
</evidence>
<dbReference type="Proteomes" id="UP000528608">
    <property type="component" value="Unassembled WGS sequence"/>
</dbReference>
<dbReference type="SUPFAM" id="SSF89372">
    <property type="entry name" value="Fucose-specific lectin"/>
    <property type="match status" value="1"/>
</dbReference>
<dbReference type="AlphaFoldDB" id="A0A7W8F4S8"/>
<proteinExistence type="predicted"/>
<evidence type="ECO:0000313" key="2">
    <source>
        <dbReference type="EMBL" id="MBB5121354.1"/>
    </source>
</evidence>
<dbReference type="OrthoDB" id="3871158at2"/>
<evidence type="ECO:0000256" key="1">
    <source>
        <dbReference type="SAM" id="MobiDB-lite"/>
    </source>
</evidence>
<sequence>MLRHAIAPARFYSQVPNEIIRHPRLSSDAVRLLSWQLSLPEDADQPLSETAKRAGIKKTGFMRAKRELAAEGYLHEWRRQGADGRWSTTQLISNVPLPAERAVAVRDGRPTDGLPTAGGPEGRSVGRPQKNTEENISHPPSPAPVAVSEHAAGQAYVAGREDTNASRASGPDPVCAVPAPFVERGAQALAAVSHGERRLRLSGREVAALAPLAGDWLRRGSTVADIREALTQWLPDRVHSPAGLVRDRLTRKRPEAPTFAEQRAAERSTAVARSGPRVAEMRECAGEHVQPRLFRPVDGEALCPSCRCDRAGTEAPAAAEAAMRGGALVRDLLHAHRAEATV</sequence>
<organism evidence="2 3">
    <name type="scientific">Streptomyces eurocidicus</name>
    <name type="common">Streptoverticillium eurocidicus</name>
    <dbReference type="NCBI Taxonomy" id="66423"/>
    <lineage>
        <taxon>Bacteria</taxon>
        <taxon>Bacillati</taxon>
        <taxon>Actinomycetota</taxon>
        <taxon>Actinomycetes</taxon>
        <taxon>Kitasatosporales</taxon>
        <taxon>Streptomycetaceae</taxon>
        <taxon>Streptomyces</taxon>
    </lineage>
</organism>
<dbReference type="RefSeq" id="WP_102918962.1">
    <property type="nucleotide sequence ID" value="NZ_JACHJF010000017.1"/>
</dbReference>
<feature type="region of interest" description="Disordered" evidence="1">
    <location>
        <begin position="106"/>
        <end position="146"/>
    </location>
</feature>
<protein>
    <recommendedName>
        <fullName evidence="4">DNA-binding protein</fullName>
    </recommendedName>
</protein>